<gene>
    <name evidence="3" type="ORF">GJA_2504</name>
</gene>
<dbReference type="InterPro" id="IPR049492">
    <property type="entry name" value="BD-FAE-like_dom"/>
</dbReference>
<reference evidence="3 4" key="1">
    <citation type="journal article" date="2015" name="Genome Announc.">
        <title>Genome Sequence of Mushroom Soft-Rot Pathogen Janthinobacterium agaricidamnosum.</title>
        <authorList>
            <person name="Graupner K."/>
            <person name="Lackner G."/>
            <person name="Hertweck C."/>
        </authorList>
    </citation>
    <scope>NUCLEOTIDE SEQUENCE [LARGE SCALE GENOMIC DNA]</scope>
    <source>
        <strain evidence="4">NBRC 102515 / DSM 9628</strain>
    </source>
</reference>
<dbReference type="AlphaFoldDB" id="W0V6B1"/>
<evidence type="ECO:0000313" key="3">
    <source>
        <dbReference type="EMBL" id="CDG83135.1"/>
    </source>
</evidence>
<dbReference type="PANTHER" id="PTHR48081">
    <property type="entry name" value="AB HYDROLASE SUPERFAMILY PROTEIN C4A8.06C"/>
    <property type="match status" value="1"/>
</dbReference>
<dbReference type="GO" id="GO:0016787">
    <property type="term" value="F:hydrolase activity"/>
    <property type="evidence" value="ECO:0007669"/>
    <property type="project" value="UniProtKB-KW"/>
</dbReference>
<dbReference type="SUPFAM" id="SSF53474">
    <property type="entry name" value="alpha/beta-Hydrolases"/>
    <property type="match status" value="1"/>
</dbReference>
<protein>
    <submittedName>
        <fullName evidence="3">Alpha/beta hydrolase</fullName>
    </submittedName>
</protein>
<dbReference type="PANTHER" id="PTHR48081:SF6">
    <property type="entry name" value="PEPTIDASE S9 PROLYL OLIGOPEPTIDASE CATALYTIC DOMAIN-CONTAINING PROTEIN"/>
    <property type="match status" value="1"/>
</dbReference>
<dbReference type="InterPro" id="IPR050300">
    <property type="entry name" value="GDXG_lipolytic_enzyme"/>
</dbReference>
<dbReference type="EMBL" id="HG322949">
    <property type="protein sequence ID" value="CDG83135.1"/>
    <property type="molecule type" value="Genomic_DNA"/>
</dbReference>
<dbReference type="Gene3D" id="3.40.50.1820">
    <property type="entry name" value="alpha/beta hydrolase"/>
    <property type="match status" value="1"/>
</dbReference>
<dbReference type="KEGG" id="jag:GJA_2504"/>
<name>W0V6B1_9BURK</name>
<dbReference type="InterPro" id="IPR029058">
    <property type="entry name" value="AB_hydrolase_fold"/>
</dbReference>
<proteinExistence type="predicted"/>
<dbReference type="STRING" id="1349767.GJA_2504"/>
<keyword evidence="1 3" id="KW-0378">Hydrolase</keyword>
<feature type="domain" description="BD-FAE-like" evidence="2">
    <location>
        <begin position="67"/>
        <end position="265"/>
    </location>
</feature>
<dbReference type="Pfam" id="PF20434">
    <property type="entry name" value="BD-FAE"/>
    <property type="match status" value="1"/>
</dbReference>
<evidence type="ECO:0000259" key="2">
    <source>
        <dbReference type="Pfam" id="PF20434"/>
    </source>
</evidence>
<evidence type="ECO:0000313" key="4">
    <source>
        <dbReference type="Proteomes" id="UP000027604"/>
    </source>
</evidence>
<evidence type="ECO:0000256" key="1">
    <source>
        <dbReference type="ARBA" id="ARBA00022801"/>
    </source>
</evidence>
<keyword evidence="4" id="KW-1185">Reference proteome</keyword>
<accession>W0V6B1</accession>
<dbReference type="eggNOG" id="COG0657">
    <property type="taxonomic scope" value="Bacteria"/>
</dbReference>
<dbReference type="HOGENOM" id="CLU_012494_5_1_4"/>
<sequence>MLLLTLAIGQQAGAAPHRHAKSVTPENCYDDSDPGEIRLWNGPAPGAAGDDACQDIPYLRVFPARDGERAGPAMLLLAGGGYDHLTNQKEQAPVATYFSQRLNMTTFVLYYRLVRPDGTYRYPVPMWDGQRALKLIRHRARELHIDPKRIGVFGFSAGGHLATTLALHPDDDFGLPLRDAVDASSGKVDMLGLGYPVISMDPAVYGKSNTRSHLLEGYHGGQLRQLEASLSGQNNVGPHAPPVFLFVSMDDQRIDPQNSVIFGDALKAAGISADIHLFPHGAHGVGLATDMPEEQVWPELFQKWLIRQRFID</sequence>
<dbReference type="PATRIC" id="fig|1349767.4.peg.4243"/>
<dbReference type="Proteomes" id="UP000027604">
    <property type="component" value="Chromosome I"/>
</dbReference>
<organism evidence="3 4">
    <name type="scientific">Janthinobacterium agaricidamnosum NBRC 102515 = DSM 9628</name>
    <dbReference type="NCBI Taxonomy" id="1349767"/>
    <lineage>
        <taxon>Bacteria</taxon>
        <taxon>Pseudomonadati</taxon>
        <taxon>Pseudomonadota</taxon>
        <taxon>Betaproteobacteria</taxon>
        <taxon>Burkholderiales</taxon>
        <taxon>Oxalobacteraceae</taxon>
        <taxon>Janthinobacterium</taxon>
    </lineage>
</organism>